<name>A0A0F7KLJ5_9SPHN</name>
<organism evidence="1 2">
    <name type="scientific">Croceibacterium atlanticum</name>
    <dbReference type="NCBI Taxonomy" id="1267766"/>
    <lineage>
        <taxon>Bacteria</taxon>
        <taxon>Pseudomonadati</taxon>
        <taxon>Pseudomonadota</taxon>
        <taxon>Alphaproteobacteria</taxon>
        <taxon>Sphingomonadales</taxon>
        <taxon>Erythrobacteraceae</taxon>
        <taxon>Croceibacterium</taxon>
    </lineage>
</organism>
<reference evidence="1" key="1">
    <citation type="submission" date="2015-05" db="EMBL/GenBank/DDBJ databases">
        <title>The complete genome of Altererythrobacter atlanticus strain 26DY36.</title>
        <authorList>
            <person name="Wu Y.-H."/>
            <person name="Cheng H."/>
            <person name="Wu X.-W."/>
        </authorList>
    </citation>
    <scope>NUCLEOTIDE SEQUENCE [LARGE SCALE GENOMIC DNA]</scope>
    <source>
        <strain evidence="1">26DY36</strain>
    </source>
</reference>
<evidence type="ECO:0000313" key="1">
    <source>
        <dbReference type="EMBL" id="AKH41413.1"/>
    </source>
</evidence>
<dbReference type="EMBL" id="CP011452">
    <property type="protein sequence ID" value="AKH41413.1"/>
    <property type="molecule type" value="Genomic_DNA"/>
</dbReference>
<dbReference type="OrthoDB" id="7428387at2"/>
<dbReference type="Proteomes" id="UP000034392">
    <property type="component" value="Chromosome"/>
</dbReference>
<dbReference type="RefSeq" id="WP_046902449.1">
    <property type="nucleotide sequence ID" value="NZ_CP011452.2"/>
</dbReference>
<sequence>MNRIIALAALLSPAVAHAEPRVMIDSSVFVERKADIVRQLKPAERLASGDRIVKVLRWKAPANGEYTATTTPVPKGVSLRGASREGMEFSTDGGRSWQRLADGRFLPQGITHLRWPLGKGPGSLTYRAIVL</sequence>
<dbReference type="PATRIC" id="fig|1267766.3.peg.358"/>
<dbReference type="AlphaFoldDB" id="A0A0F7KLJ5"/>
<protein>
    <submittedName>
        <fullName evidence="1">Uncharacterized protein</fullName>
    </submittedName>
</protein>
<gene>
    <name evidence="1" type="ORF">WYH_00350</name>
</gene>
<proteinExistence type="predicted"/>
<evidence type="ECO:0000313" key="2">
    <source>
        <dbReference type="Proteomes" id="UP000034392"/>
    </source>
</evidence>
<accession>A0A0F7KLJ5</accession>
<dbReference type="KEGG" id="aay:WYH_00350"/>
<keyword evidence="2" id="KW-1185">Reference proteome</keyword>